<keyword evidence="2" id="KW-0614">Plasmid</keyword>
<evidence type="ECO:0000259" key="1">
    <source>
        <dbReference type="Pfam" id="PF07978"/>
    </source>
</evidence>
<organism evidence="2 3">
    <name type="scientific">Peteryoungia algae</name>
    <dbReference type="NCBI Taxonomy" id="2919917"/>
    <lineage>
        <taxon>Bacteria</taxon>
        <taxon>Pseudomonadati</taxon>
        <taxon>Pseudomonadota</taxon>
        <taxon>Alphaproteobacteria</taxon>
        <taxon>Hyphomicrobiales</taxon>
        <taxon>Rhizobiaceae</taxon>
        <taxon>Peteryoungia</taxon>
    </lineage>
</organism>
<name>A0ABT0D515_9HYPH</name>
<protein>
    <submittedName>
        <fullName evidence="2">NIPSNAP family protein</fullName>
    </submittedName>
</protein>
<dbReference type="RefSeq" id="WP_245137759.1">
    <property type="nucleotide sequence ID" value="NZ_CP128477.1"/>
</dbReference>
<evidence type="ECO:0000313" key="3">
    <source>
        <dbReference type="Proteomes" id="UP001522662"/>
    </source>
</evidence>
<dbReference type="InterPro" id="IPR011008">
    <property type="entry name" value="Dimeric_a/b-barrel"/>
</dbReference>
<proteinExistence type="predicted"/>
<comment type="caution">
    <text evidence="2">The sequence shown here is derived from an EMBL/GenBank/DDBJ whole genome shotgun (WGS) entry which is preliminary data.</text>
</comment>
<dbReference type="SUPFAM" id="SSF54909">
    <property type="entry name" value="Dimeric alpha+beta barrel"/>
    <property type="match status" value="1"/>
</dbReference>
<evidence type="ECO:0000313" key="2">
    <source>
        <dbReference type="EMBL" id="MCJ8240404.1"/>
    </source>
</evidence>
<dbReference type="Gene3D" id="3.30.70.100">
    <property type="match status" value="1"/>
</dbReference>
<reference evidence="2 3" key="1">
    <citation type="submission" date="2022-03" db="EMBL/GenBank/DDBJ databases">
        <title>Rhizobium SSM4.3 sp. nov., isolated from Sediment (Gouqi Island).</title>
        <authorList>
            <person name="Chen G."/>
        </authorList>
    </citation>
    <scope>NUCLEOTIDE SEQUENCE [LARGE SCALE GENOMIC DNA]</scope>
    <source>
        <strain evidence="2 3">SSM4.3</strain>
        <plasmid evidence="2">unnamed</plasmid>
    </source>
</reference>
<gene>
    <name evidence="2" type="ORF">MKJ03_18885</name>
</gene>
<dbReference type="InterPro" id="IPR012577">
    <property type="entry name" value="NIPSNAP"/>
</dbReference>
<dbReference type="EMBL" id="JALAYX010000005">
    <property type="protein sequence ID" value="MCJ8240404.1"/>
    <property type="molecule type" value="Genomic_DNA"/>
</dbReference>
<sequence>MSAETLNEPALRQGMILMPKSPVTCEVRYHLDLERIAEFEAYARIWIKLIERHGGTHHGYFMPREMPQDAKVSFQGLGSEGAADMAIALFTFADDEAYARYREQVAKDPDGVAANARFGDDPPFRSYERVFLTPLATAV</sequence>
<dbReference type="Pfam" id="PF07978">
    <property type="entry name" value="NIPSNAP"/>
    <property type="match status" value="1"/>
</dbReference>
<keyword evidence="3" id="KW-1185">Reference proteome</keyword>
<feature type="domain" description="NIPSNAP" evidence="1">
    <location>
        <begin position="28"/>
        <end position="136"/>
    </location>
</feature>
<geneLocation type="plasmid" evidence="2">
    <name>unnamed</name>
</geneLocation>
<dbReference type="Proteomes" id="UP001522662">
    <property type="component" value="Unassembled WGS sequence"/>
</dbReference>
<accession>A0ABT0D515</accession>